<dbReference type="GO" id="GO:0005886">
    <property type="term" value="C:plasma membrane"/>
    <property type="evidence" value="ECO:0007669"/>
    <property type="project" value="UniProtKB-SubCell"/>
</dbReference>
<reference evidence="11 12" key="1">
    <citation type="submission" date="2018-01" db="EMBL/GenBank/DDBJ databases">
        <title>Genomic Encyclopedia of Type Strains, Phase III (KMG-III): the genomes of soil and plant-associated and newly described type strains.</title>
        <authorList>
            <person name="Whitman W."/>
        </authorList>
    </citation>
    <scope>NUCLEOTIDE SEQUENCE [LARGE SCALE GENOMIC DNA]</scope>
    <source>
        <strain evidence="11 12">JCM 18070</strain>
    </source>
</reference>
<comment type="caution">
    <text evidence="11">The sequence shown here is derived from an EMBL/GenBank/DDBJ whole genome shotgun (WGS) entry which is preliminary data.</text>
</comment>
<feature type="transmembrane region" description="Helical" evidence="9">
    <location>
        <begin position="1010"/>
        <end position="1036"/>
    </location>
</feature>
<feature type="transmembrane region" description="Helical" evidence="9">
    <location>
        <begin position="977"/>
        <end position="998"/>
    </location>
</feature>
<dbReference type="FunFam" id="3.30.70.1430:FF:000001">
    <property type="entry name" value="Efflux pump membrane transporter"/>
    <property type="match status" value="1"/>
</dbReference>
<feature type="transmembrane region" description="Helical" evidence="9">
    <location>
        <begin position="472"/>
        <end position="499"/>
    </location>
</feature>
<keyword evidence="7 9" id="KW-1133">Transmembrane helix</keyword>
<feature type="transmembrane region" description="Helical" evidence="9">
    <location>
        <begin position="342"/>
        <end position="362"/>
    </location>
</feature>
<proteinExistence type="inferred from homology"/>
<dbReference type="Proteomes" id="UP000237381">
    <property type="component" value="Unassembled WGS sequence"/>
</dbReference>
<dbReference type="Pfam" id="PF00873">
    <property type="entry name" value="ACR_tran"/>
    <property type="match status" value="1"/>
</dbReference>
<dbReference type="Gene3D" id="3.30.70.1320">
    <property type="entry name" value="Multidrug efflux transporter AcrB pore domain like"/>
    <property type="match status" value="1"/>
</dbReference>
<protein>
    <recommendedName>
        <fullName evidence="9">Efflux pump membrane transporter</fullName>
    </recommendedName>
</protein>
<evidence type="ECO:0000256" key="6">
    <source>
        <dbReference type="ARBA" id="ARBA00022692"/>
    </source>
</evidence>
<feature type="transmembrane region" description="Helical" evidence="9">
    <location>
        <begin position="547"/>
        <end position="567"/>
    </location>
</feature>
<dbReference type="PANTHER" id="PTHR32063:SF11">
    <property type="entry name" value="CATION OR DRUG EFFLUX SYSTEM PROTEIN"/>
    <property type="match status" value="1"/>
</dbReference>
<dbReference type="OrthoDB" id="9176627at2"/>
<dbReference type="Gene3D" id="3.30.2090.10">
    <property type="entry name" value="Multidrug efflux transporter AcrB TolC docking domain, DN and DC subdomains"/>
    <property type="match status" value="2"/>
</dbReference>
<comment type="subcellular location">
    <subcellularLocation>
        <location evidence="1 9">Cell inner membrane</location>
        <topology evidence="1 9">Multi-pass membrane protein</topology>
    </subcellularLocation>
</comment>
<feature type="transmembrane region" description="Helical" evidence="9">
    <location>
        <begin position="395"/>
        <end position="419"/>
    </location>
</feature>
<feature type="transmembrane region" description="Helical" evidence="9">
    <location>
        <begin position="933"/>
        <end position="956"/>
    </location>
</feature>
<gene>
    <name evidence="11" type="ORF">B0G62_102123</name>
</gene>
<evidence type="ECO:0000256" key="5">
    <source>
        <dbReference type="ARBA" id="ARBA00022519"/>
    </source>
</evidence>
<feature type="transmembrane region" description="Helical" evidence="9">
    <location>
        <begin position="907"/>
        <end position="927"/>
    </location>
</feature>
<sequence length="1061" mass="114212">MNISKFFIDRPIFAGVLSVLILLAGVIALFQLPISEYPEVVPPSVVVHAQYPGANPKVIAEAVAAPLEEQINGVENMLYMQSQANSDGNLTLTVTFRLGTDPDKATQLVQNRVNQALPRLPEDVQRLGITTIKSSPTLTMVVHLISPNNQYDMTYLRNYALLNVKDRLSNIQGVGEVQLWGSGDYAMRVWLDPQKVAQRNLTAQDVVNAIREQNVQVAAGVIGASPSVPGTPLQLNVNARGRLRTESEFGDIIVKTNPDGGVTYLRDIARIELAASEYGLRSLLDNKPAVALAINQAPGANSLAISEQVRAAMKDLKQDMPAGVDYKIVYDPTQFVRSSIEAVVHTLLEAIALVVIVVIVFLQTWRASIIPLIAVPVSIVGTFSLLLAFGFSINALSLFGMVLAIGIVVDDAIVVVENVERNIESGLSARDATYKAMQEVSGPIIAIALTLVAVFVPLAFMSGLTGQFYKQFAMTIAISTVISAFNSLTLSPALSALLLRGHDAKEDWLTRAMNRVLGGFFKRFNKVFHRGSESYGRGVNGVLRRKGAMLVVYVVLLGATVLMARIVPGGFVPAQDKEYLIAFTQLPNGASLDRTESVIREMSAIALKQPGVESAVAFPGLSVNGFTNSSSAGIVFVTLKPFKERKGKALSAGAIAGALNQQYGAIKDSFIAVFPPPPVLGLGTLGGFKMQLEDHGALGYEALNRATQDFVKRASQTPELGPTFSNYQINVPQLNVDLDRTKAKQLGVPVTDVFDTMQIYLGSLYVNDFNRFGRVYQVRVQADAPFRQKADDILQLKTRNAVGDMVPLSSLVTVTPTYGPEMVVRYNGYTAADINGGPAPGYSSGQAQAAAERIAAEVLPRGVKFEWTDLTYQQVLAGNAGVWVFPISVLLVFLVLAALYESLTLPLAVILIVPMSVLCALTGVWLTQGDNNIFTQIGLMVLVGLASKNAILIVEFARELEHDGHTPLSAAIEASRLRLRPILMTSIAFIMGVVPLVLSSGAGSEMRHAMGIAVFFGMLGVTAFGLLLTPVFYVVLRTLAGGKIHVAQKDNARHPASTVDA</sequence>
<dbReference type="Gene3D" id="1.20.1640.10">
    <property type="entry name" value="Multidrug efflux transporter AcrB transmembrane domain"/>
    <property type="match status" value="2"/>
</dbReference>
<dbReference type="RefSeq" id="WP_103703085.1">
    <property type="nucleotide sequence ID" value="NZ_PQGA01000002.1"/>
</dbReference>
<dbReference type="FunFam" id="1.20.1640.10:FF:000001">
    <property type="entry name" value="Efflux pump membrane transporter"/>
    <property type="match status" value="1"/>
</dbReference>
<evidence type="ECO:0000256" key="9">
    <source>
        <dbReference type="RuleBase" id="RU364070"/>
    </source>
</evidence>
<evidence type="ECO:0000313" key="12">
    <source>
        <dbReference type="Proteomes" id="UP000237381"/>
    </source>
</evidence>
<accession>A0A2S4MIQ8</accession>
<evidence type="ECO:0000256" key="3">
    <source>
        <dbReference type="ARBA" id="ARBA00022448"/>
    </source>
</evidence>
<keyword evidence="3 9" id="KW-0813">Transport</keyword>
<dbReference type="PANTHER" id="PTHR32063">
    <property type="match status" value="1"/>
</dbReference>
<dbReference type="GO" id="GO:0042910">
    <property type="term" value="F:xenobiotic transmembrane transporter activity"/>
    <property type="evidence" value="ECO:0007669"/>
    <property type="project" value="TreeGrafter"/>
</dbReference>
<dbReference type="InterPro" id="IPR000731">
    <property type="entry name" value="SSD"/>
</dbReference>
<feature type="transmembrane region" description="Helical" evidence="9">
    <location>
        <begin position="12"/>
        <end position="34"/>
    </location>
</feature>
<evidence type="ECO:0000256" key="4">
    <source>
        <dbReference type="ARBA" id="ARBA00022475"/>
    </source>
</evidence>
<dbReference type="NCBIfam" id="NF000282">
    <property type="entry name" value="RND_permease_1"/>
    <property type="match status" value="1"/>
</dbReference>
<keyword evidence="6 9" id="KW-0812">Transmembrane</keyword>
<dbReference type="Gene3D" id="3.30.70.1430">
    <property type="entry name" value="Multidrug efflux transporter AcrB pore domain"/>
    <property type="match status" value="2"/>
</dbReference>
<evidence type="ECO:0000256" key="2">
    <source>
        <dbReference type="ARBA" id="ARBA00010942"/>
    </source>
</evidence>
<dbReference type="InterPro" id="IPR001036">
    <property type="entry name" value="Acrflvin-R"/>
</dbReference>
<evidence type="ECO:0000256" key="8">
    <source>
        <dbReference type="ARBA" id="ARBA00023136"/>
    </source>
</evidence>
<dbReference type="GO" id="GO:0009636">
    <property type="term" value="P:response to toxic substance"/>
    <property type="evidence" value="ECO:0007669"/>
    <property type="project" value="UniProtKB-ARBA"/>
</dbReference>
<dbReference type="InterPro" id="IPR027463">
    <property type="entry name" value="AcrB_DN_DC_subdom"/>
</dbReference>
<keyword evidence="8 9" id="KW-0472">Membrane</keyword>
<dbReference type="EMBL" id="PQGA01000002">
    <property type="protein sequence ID" value="POR54515.1"/>
    <property type="molecule type" value="Genomic_DNA"/>
</dbReference>
<dbReference type="Gene3D" id="3.30.70.1440">
    <property type="entry name" value="Multidrug efflux transporter AcrB pore domain"/>
    <property type="match status" value="1"/>
</dbReference>
<dbReference type="NCBIfam" id="TIGR00915">
    <property type="entry name" value="2A0602"/>
    <property type="match status" value="1"/>
</dbReference>
<comment type="similarity">
    <text evidence="2 9">Belongs to the resistance-nodulation-cell division (RND) (TC 2.A.6) family.</text>
</comment>
<dbReference type="SUPFAM" id="SSF82693">
    <property type="entry name" value="Multidrug efflux transporter AcrB pore domain, PN1, PN2, PC1 and PC2 subdomains"/>
    <property type="match status" value="4"/>
</dbReference>
<keyword evidence="4" id="KW-1003">Cell membrane</keyword>
<organism evidence="11 12">
    <name type="scientific">Paraburkholderia eburnea</name>
    <dbReference type="NCBI Taxonomy" id="1189126"/>
    <lineage>
        <taxon>Bacteria</taxon>
        <taxon>Pseudomonadati</taxon>
        <taxon>Pseudomonadota</taxon>
        <taxon>Betaproteobacteria</taxon>
        <taxon>Burkholderiales</taxon>
        <taxon>Burkholderiaceae</taxon>
        <taxon>Paraburkholderia</taxon>
    </lineage>
</organism>
<feature type="transmembrane region" description="Helical" evidence="9">
    <location>
        <begin position="880"/>
        <end position="900"/>
    </location>
</feature>
<evidence type="ECO:0000256" key="1">
    <source>
        <dbReference type="ARBA" id="ARBA00004429"/>
    </source>
</evidence>
<dbReference type="PRINTS" id="PR00702">
    <property type="entry name" value="ACRIFLAVINRP"/>
</dbReference>
<keyword evidence="5 9" id="KW-0997">Cell inner membrane</keyword>
<dbReference type="AlphaFoldDB" id="A0A2S4MIQ8"/>
<dbReference type="SUPFAM" id="SSF82714">
    <property type="entry name" value="Multidrug efflux transporter AcrB TolC docking domain, DN and DC subdomains"/>
    <property type="match status" value="2"/>
</dbReference>
<dbReference type="SUPFAM" id="SSF82866">
    <property type="entry name" value="Multidrug efflux transporter AcrB transmembrane domain"/>
    <property type="match status" value="2"/>
</dbReference>
<feature type="transmembrane region" description="Helical" evidence="9">
    <location>
        <begin position="440"/>
        <end position="460"/>
    </location>
</feature>
<dbReference type="InterPro" id="IPR004764">
    <property type="entry name" value="MdtF-like"/>
</dbReference>
<feature type="domain" description="SSD" evidence="10">
    <location>
        <begin position="368"/>
        <end position="497"/>
    </location>
</feature>
<dbReference type="PROSITE" id="PS50156">
    <property type="entry name" value="SSD"/>
    <property type="match status" value="1"/>
</dbReference>
<keyword evidence="12" id="KW-1185">Reference proteome</keyword>
<feature type="transmembrane region" description="Helical" evidence="9">
    <location>
        <begin position="369"/>
        <end position="389"/>
    </location>
</feature>
<name>A0A2S4MIQ8_9BURK</name>
<dbReference type="GO" id="GO:0015562">
    <property type="term" value="F:efflux transmembrane transporter activity"/>
    <property type="evidence" value="ECO:0007669"/>
    <property type="project" value="InterPro"/>
</dbReference>
<evidence type="ECO:0000313" key="11">
    <source>
        <dbReference type="EMBL" id="POR54515.1"/>
    </source>
</evidence>
<evidence type="ECO:0000259" key="10">
    <source>
        <dbReference type="PROSITE" id="PS50156"/>
    </source>
</evidence>
<evidence type="ECO:0000256" key="7">
    <source>
        <dbReference type="ARBA" id="ARBA00022989"/>
    </source>
</evidence>